<dbReference type="EMBL" id="WTVM01000233">
    <property type="protein sequence ID" value="NMG05190.1"/>
    <property type="molecule type" value="Genomic_DNA"/>
</dbReference>
<protein>
    <recommendedName>
        <fullName evidence="11">Virulence factor membrane-bound polymerase C-terminal domain-containing protein</fullName>
    </recommendedName>
</protein>
<feature type="domain" description="Virulence factor membrane-bound polymerase C-terminal" evidence="7">
    <location>
        <begin position="384"/>
        <end position="557"/>
    </location>
</feature>
<dbReference type="InterPro" id="IPR031726">
    <property type="entry name" value="PglL_A"/>
</dbReference>
<comment type="subcellular location">
    <subcellularLocation>
        <location evidence="1">Membrane</location>
        <topology evidence="1">Multi-pass membrane protein</topology>
    </subcellularLocation>
</comment>
<dbReference type="Pfam" id="PF04932">
    <property type="entry name" value="Wzy_C"/>
    <property type="match status" value="1"/>
</dbReference>
<evidence type="ECO:0000259" key="6">
    <source>
        <dbReference type="Pfam" id="PF04932"/>
    </source>
</evidence>
<comment type="caution">
    <text evidence="9">The sequence shown here is derived from an EMBL/GenBank/DDBJ whole genome shotgun (WGS) entry which is preliminary data.</text>
</comment>
<feature type="transmembrane region" description="Helical" evidence="5">
    <location>
        <begin position="130"/>
        <end position="151"/>
    </location>
</feature>
<evidence type="ECO:0000313" key="9">
    <source>
        <dbReference type="EMBL" id="NMG05190.1"/>
    </source>
</evidence>
<name>A0A972FI60_9RHOO</name>
<evidence type="ECO:0000256" key="1">
    <source>
        <dbReference type="ARBA" id="ARBA00004141"/>
    </source>
</evidence>
<feature type="transmembrane region" description="Helical" evidence="5">
    <location>
        <begin position="348"/>
        <end position="369"/>
    </location>
</feature>
<organism evidence="9 10">
    <name type="scientific">Azoarcus taiwanensis</name>
    <dbReference type="NCBI Taxonomy" id="666964"/>
    <lineage>
        <taxon>Bacteria</taxon>
        <taxon>Pseudomonadati</taxon>
        <taxon>Pseudomonadota</taxon>
        <taxon>Betaproteobacteria</taxon>
        <taxon>Rhodocyclales</taxon>
        <taxon>Zoogloeaceae</taxon>
        <taxon>Azoarcus</taxon>
    </lineage>
</organism>
<dbReference type="InterPro" id="IPR021797">
    <property type="entry name" value="Wzy_C_2"/>
</dbReference>
<evidence type="ECO:0000256" key="3">
    <source>
        <dbReference type="ARBA" id="ARBA00022989"/>
    </source>
</evidence>
<feature type="transmembrane region" description="Helical" evidence="5">
    <location>
        <begin position="78"/>
        <end position="99"/>
    </location>
</feature>
<evidence type="ECO:0000256" key="4">
    <source>
        <dbReference type="ARBA" id="ARBA00023136"/>
    </source>
</evidence>
<keyword evidence="2 5" id="KW-0812">Transmembrane</keyword>
<feature type="transmembrane region" description="Helical" evidence="5">
    <location>
        <begin position="254"/>
        <end position="278"/>
    </location>
</feature>
<keyword evidence="3 5" id="KW-1133">Transmembrane helix</keyword>
<dbReference type="PANTHER" id="PTHR37422:SF21">
    <property type="entry name" value="EXOQ-LIKE PROTEIN"/>
    <property type="match status" value="1"/>
</dbReference>
<keyword evidence="10" id="KW-1185">Reference proteome</keyword>
<evidence type="ECO:0008006" key="11">
    <source>
        <dbReference type="Google" id="ProtNLM"/>
    </source>
</evidence>
<evidence type="ECO:0000256" key="5">
    <source>
        <dbReference type="SAM" id="Phobius"/>
    </source>
</evidence>
<evidence type="ECO:0000259" key="7">
    <source>
        <dbReference type="Pfam" id="PF11846"/>
    </source>
</evidence>
<feature type="transmembrane region" description="Helical" evidence="5">
    <location>
        <begin position="48"/>
        <end position="66"/>
    </location>
</feature>
<feature type="transmembrane region" description="Helical" evidence="5">
    <location>
        <begin position="216"/>
        <end position="242"/>
    </location>
</feature>
<accession>A0A972FI60</accession>
<proteinExistence type="predicted"/>
<reference evidence="9" key="1">
    <citation type="submission" date="2019-12" db="EMBL/GenBank/DDBJ databases">
        <title>Comparative genomics gives insights into the taxonomy of the Azoarcus-Aromatoleum group and reveals separate origins of nif in the plant-associated Azoarcus and non-plant-associated Aromatoleum sub-groups.</title>
        <authorList>
            <person name="Lafos M."/>
            <person name="Maluk M."/>
            <person name="Batista M."/>
            <person name="Junghare M."/>
            <person name="Carmona M."/>
            <person name="Faoro H."/>
            <person name="Cruz L.M."/>
            <person name="Battistoni F."/>
            <person name="De Souza E."/>
            <person name="Pedrosa F."/>
            <person name="Chen W.-M."/>
            <person name="Poole P.S."/>
            <person name="Dixon R.A."/>
            <person name="James E.K."/>
        </authorList>
    </citation>
    <scope>NUCLEOTIDE SEQUENCE</scope>
    <source>
        <strain evidence="9">NSC3</strain>
    </source>
</reference>
<feature type="transmembrane region" description="Helical" evidence="5">
    <location>
        <begin position="105"/>
        <end position="123"/>
    </location>
</feature>
<dbReference type="Proteomes" id="UP000599523">
    <property type="component" value="Unassembled WGS sequence"/>
</dbReference>
<gene>
    <name evidence="9" type="ORF">GPA21_19825</name>
</gene>
<feature type="transmembrane region" description="Helical" evidence="5">
    <location>
        <begin position="381"/>
        <end position="396"/>
    </location>
</feature>
<evidence type="ECO:0000313" key="10">
    <source>
        <dbReference type="Proteomes" id="UP000599523"/>
    </source>
</evidence>
<evidence type="ECO:0000256" key="2">
    <source>
        <dbReference type="ARBA" id="ARBA00022692"/>
    </source>
</evidence>
<feature type="transmembrane region" description="Helical" evidence="5">
    <location>
        <begin position="20"/>
        <end position="36"/>
    </location>
</feature>
<feature type="transmembrane region" description="Helical" evidence="5">
    <location>
        <begin position="402"/>
        <end position="420"/>
    </location>
</feature>
<dbReference type="PROSITE" id="PS51257">
    <property type="entry name" value="PROKAR_LIPOPROTEIN"/>
    <property type="match status" value="1"/>
</dbReference>
<feature type="domain" description="O-antigen ligase-related" evidence="6">
    <location>
        <begin position="216"/>
        <end position="361"/>
    </location>
</feature>
<dbReference type="GO" id="GO:0016020">
    <property type="term" value="C:membrane"/>
    <property type="evidence" value="ECO:0007669"/>
    <property type="project" value="UniProtKB-SubCell"/>
</dbReference>
<dbReference type="PANTHER" id="PTHR37422">
    <property type="entry name" value="TEICHURONIC ACID BIOSYNTHESIS PROTEIN TUAE"/>
    <property type="match status" value="1"/>
</dbReference>
<evidence type="ECO:0000259" key="8">
    <source>
        <dbReference type="Pfam" id="PF15864"/>
    </source>
</evidence>
<dbReference type="Pfam" id="PF11846">
    <property type="entry name" value="Wzy_C_2"/>
    <property type="match status" value="1"/>
</dbReference>
<feature type="transmembrane region" description="Helical" evidence="5">
    <location>
        <begin position="290"/>
        <end position="312"/>
    </location>
</feature>
<sequence length="592" mass="66282">MYKYCDGINDRGGQKIFDRSLWCSIAAVVIACAWLLPNHHLPWLSFHSDAWIAVSLAVVTGVLLVFNRARVYWTKTAFVVLLAIALVFGQYFFGAIIFAGDMWVSLLYLGGLLVALLISDSLVRQRQWLLVDVLFGAIGVAAIISVGLQLYQWFGMTRFGAVTDIWVLDLVGGRPYANLGQPNQLATLLVWGLVAIGWAALRGVVRTGVFLMCSTFILFGLALTQSRTAWLVVICLVVGAWIFRRAWSNSRTPLLITVLGGLFFLFVFSIEPISRLLYLEGYDLGGRASAGLVVRPLAWWMFLDAIFAAPWFGYGWNQTLLAQVAVIDSHEKLYGLSFSQAHNLLVDLLVWTGIPLGLMLIVALVVWYIHVFKKIESEMQVLLLFAVTTVGVHAMLEFPLHYAYFLLPTGVFVGSLCGSLQQRALFVLNWKAVAFIWLVCALGLAITVHEYLKIEENFFALRFEMRRIGTGGAAATPEVFMLDQLRENLRFARLEIDDGVDGENLAWMRRVVNRYPSALNMTKFSEALGRGGEHEEATYWLGRICMLVSEDECAIAQRVWLARQEEVGELAGIQWPPEFDSEGNRGQGNRVE</sequence>
<dbReference type="InterPro" id="IPR051533">
    <property type="entry name" value="WaaL-like"/>
</dbReference>
<feature type="domain" description="Protein glycosylation ligase" evidence="8">
    <location>
        <begin position="175"/>
        <end position="198"/>
    </location>
</feature>
<dbReference type="InterPro" id="IPR007016">
    <property type="entry name" value="O-antigen_ligase-rel_domated"/>
</dbReference>
<keyword evidence="4 5" id="KW-0472">Membrane</keyword>
<dbReference type="RefSeq" id="WP_168989793.1">
    <property type="nucleotide sequence ID" value="NZ_CAWPHM010000148.1"/>
</dbReference>
<dbReference type="Pfam" id="PF15864">
    <property type="entry name" value="PglL_A"/>
    <property type="match status" value="1"/>
</dbReference>
<feature type="transmembrane region" description="Helical" evidence="5">
    <location>
        <begin position="432"/>
        <end position="452"/>
    </location>
</feature>
<dbReference type="AlphaFoldDB" id="A0A972FI60"/>